<keyword evidence="3" id="KW-1185">Reference proteome</keyword>
<dbReference type="NCBIfam" id="TIGR03083">
    <property type="entry name" value="maleylpyruvate isomerase family mycothiol-dependent enzyme"/>
    <property type="match status" value="1"/>
</dbReference>
<dbReference type="RefSeq" id="WP_184971635.1">
    <property type="nucleotide sequence ID" value="NZ_JACHIN010000015.1"/>
</dbReference>
<dbReference type="SUPFAM" id="SSF109854">
    <property type="entry name" value="DinB/YfiT-like putative metalloenzymes"/>
    <property type="match status" value="1"/>
</dbReference>
<dbReference type="NCBIfam" id="TIGR03084">
    <property type="entry name" value="TIGR03084 family metal-binding protein"/>
    <property type="match status" value="1"/>
</dbReference>
<dbReference type="InterPro" id="IPR034660">
    <property type="entry name" value="DinB/YfiT-like"/>
</dbReference>
<dbReference type="InterPro" id="IPR017517">
    <property type="entry name" value="Maleyloyr_isom"/>
</dbReference>
<dbReference type="Pfam" id="PF11716">
    <property type="entry name" value="MDMPI_N"/>
    <property type="match status" value="1"/>
</dbReference>
<dbReference type="Gene3D" id="1.20.120.450">
    <property type="entry name" value="dinb family like domain"/>
    <property type="match status" value="1"/>
</dbReference>
<dbReference type="InterPro" id="IPR024344">
    <property type="entry name" value="MDMPI_metal-binding"/>
</dbReference>
<proteinExistence type="predicted"/>
<dbReference type="AlphaFoldDB" id="A0A7W8AC87"/>
<dbReference type="EMBL" id="JACHIN010000015">
    <property type="protein sequence ID" value="MBB5082969.1"/>
    <property type="molecule type" value="Genomic_DNA"/>
</dbReference>
<gene>
    <name evidence="2" type="ORF">HNR40_008472</name>
</gene>
<comment type="caution">
    <text evidence="2">The sequence shown here is derived from an EMBL/GenBank/DDBJ whole genome shotgun (WGS) entry which is preliminary data.</text>
</comment>
<dbReference type="InterPro" id="IPR017518">
    <property type="entry name" value="CHP03084"/>
</dbReference>
<evidence type="ECO:0000313" key="3">
    <source>
        <dbReference type="Proteomes" id="UP000568380"/>
    </source>
</evidence>
<evidence type="ECO:0000259" key="1">
    <source>
        <dbReference type="Pfam" id="PF11716"/>
    </source>
</evidence>
<sequence length="265" mass="27903">MDLMRELAADLRDETASLEALLVPLAPVQWELATPADGWAIRDQISHLAYFDDAAVSAVTDPDAFRAGAAALMKGPASVDDLAVRARALSPAEVHAWFGTARAALLTALSGLDAKRRLPWYGPDMSAASFATARLMETWAHGQDVADALGVTREPTARLRHVASIGVRALPYSFVIRGLPVPERPVRVELVLPGGTPWTAGPQGAADTVRGPALDFCLAVTQRAHLDDTALEVRGETAAAWMAIAQAFAGPPGKGRAASGKAPMT</sequence>
<dbReference type="Proteomes" id="UP000568380">
    <property type="component" value="Unassembled WGS sequence"/>
</dbReference>
<feature type="domain" description="Mycothiol-dependent maleylpyruvate isomerase metal-binding" evidence="1">
    <location>
        <begin position="11"/>
        <end position="146"/>
    </location>
</feature>
<accession>A0A7W8AC87</accession>
<organism evidence="2 3">
    <name type="scientific">Nonomuraea endophytica</name>
    <dbReference type="NCBI Taxonomy" id="714136"/>
    <lineage>
        <taxon>Bacteria</taxon>
        <taxon>Bacillati</taxon>
        <taxon>Actinomycetota</taxon>
        <taxon>Actinomycetes</taxon>
        <taxon>Streptosporangiales</taxon>
        <taxon>Streptosporangiaceae</taxon>
        <taxon>Nonomuraea</taxon>
    </lineage>
</organism>
<evidence type="ECO:0000313" key="2">
    <source>
        <dbReference type="EMBL" id="MBB5082969.1"/>
    </source>
</evidence>
<dbReference type="GO" id="GO:0046872">
    <property type="term" value="F:metal ion binding"/>
    <property type="evidence" value="ECO:0007669"/>
    <property type="project" value="InterPro"/>
</dbReference>
<reference evidence="2 3" key="1">
    <citation type="submission" date="2020-08" db="EMBL/GenBank/DDBJ databases">
        <title>Genomic Encyclopedia of Type Strains, Phase IV (KMG-IV): sequencing the most valuable type-strain genomes for metagenomic binning, comparative biology and taxonomic classification.</title>
        <authorList>
            <person name="Goeker M."/>
        </authorList>
    </citation>
    <scope>NUCLEOTIDE SEQUENCE [LARGE SCALE GENOMIC DNA]</scope>
    <source>
        <strain evidence="2 3">DSM 45385</strain>
    </source>
</reference>
<protein>
    <submittedName>
        <fullName evidence="2">Uncharacterized protein (TIGR03084 family)</fullName>
    </submittedName>
</protein>
<name>A0A7W8AC87_9ACTN</name>